<proteinExistence type="predicted"/>
<dbReference type="RefSeq" id="WP_204502013.1">
    <property type="nucleotide sequence ID" value="NZ_JAFBDR010000031.1"/>
</dbReference>
<keyword evidence="2" id="KW-1185">Reference proteome</keyword>
<protein>
    <recommendedName>
        <fullName evidence="3">DUF2088 domain-containing protein</fullName>
    </recommendedName>
</protein>
<accession>A0ABS2N5F7</accession>
<name>A0ABS2N5F7_9BACI</name>
<dbReference type="Gene3D" id="3.40.50.11440">
    <property type="match status" value="1"/>
</dbReference>
<gene>
    <name evidence="1" type="ORF">JOC48_003928</name>
</gene>
<evidence type="ECO:0000313" key="1">
    <source>
        <dbReference type="EMBL" id="MBM7573366.1"/>
    </source>
</evidence>
<sequence>METIKVAKIHQKFSSEKIDDISGVISKEFLKDEIRKTIKPSMKIAITAGSRGITNIALILKEIGIQVKKLGAEPFIVPAMGSHGGATAEGQVDVLHSLGITEEFCEMKIRSSMDVIQLGTTKDGVPVYQDKLTHTTADGVIIAGRIKLHTDFHGAHESGIVKMAAIGHGNHKQAQTIHTHGVYGLRDMMPEVGKVVLEKANVLFGVGIVENAYDQTAVIETIPKQNIVEREKELLKLSSSLMPKLPVDELDILFVDEIGKDYSGTGMDTNIIGRLRILGEDDSNLKPTIKYVIAGDLSDASHGNALGIGLADVTTKRLFQKIDFITMNENVITSSFLDRAKIPIVLDNDKKALKTALRGTWGVSTNQVRFMRIPNTLNLEEIIVSETIFNEVKDMEHITVIEELKPLAFNQNDDLSPFRF</sequence>
<evidence type="ECO:0000313" key="2">
    <source>
        <dbReference type="Proteomes" id="UP001296943"/>
    </source>
</evidence>
<comment type="caution">
    <text evidence="1">The sequence shown here is derived from an EMBL/GenBank/DDBJ whole genome shotgun (WGS) entry which is preliminary data.</text>
</comment>
<evidence type="ECO:0008006" key="3">
    <source>
        <dbReference type="Google" id="ProtNLM"/>
    </source>
</evidence>
<dbReference type="Proteomes" id="UP001296943">
    <property type="component" value="Unassembled WGS sequence"/>
</dbReference>
<dbReference type="EMBL" id="JAFBDR010000031">
    <property type="protein sequence ID" value="MBM7573366.1"/>
    <property type="molecule type" value="Genomic_DNA"/>
</dbReference>
<organism evidence="1 2">
    <name type="scientific">Aquibacillus albus</name>
    <dbReference type="NCBI Taxonomy" id="1168171"/>
    <lineage>
        <taxon>Bacteria</taxon>
        <taxon>Bacillati</taxon>
        <taxon>Bacillota</taxon>
        <taxon>Bacilli</taxon>
        <taxon>Bacillales</taxon>
        <taxon>Bacillaceae</taxon>
        <taxon>Aquibacillus</taxon>
    </lineage>
</organism>
<reference evidence="1 2" key="1">
    <citation type="submission" date="2021-01" db="EMBL/GenBank/DDBJ databases">
        <title>Genomic Encyclopedia of Type Strains, Phase IV (KMG-IV): sequencing the most valuable type-strain genomes for metagenomic binning, comparative biology and taxonomic classification.</title>
        <authorList>
            <person name="Goeker M."/>
        </authorList>
    </citation>
    <scope>NUCLEOTIDE SEQUENCE [LARGE SCALE GENOMIC DNA]</scope>
    <source>
        <strain evidence="1 2">DSM 23711</strain>
    </source>
</reference>